<dbReference type="InterPro" id="IPR002474">
    <property type="entry name" value="CarbamoylP_synth_ssu_N"/>
</dbReference>
<feature type="non-terminal residue" evidence="2">
    <location>
        <position position="143"/>
    </location>
</feature>
<gene>
    <name evidence="2" type="ORF">LCGC14_1920570</name>
</gene>
<sequence>MGFGYSSTDVGEIVFNTGMVGYTETLTDPSYSGQILTLTYPLVGNYGVPNPESKDEDGIPTYFESGKIQVRGLVIHELSLVASHWNISMTLDEWLYNEKIPGISGIDTRALTKKLREKGVMMGALAVSDKEIDEEEIKKKLSS</sequence>
<dbReference type="AlphaFoldDB" id="A0A0F9FRR4"/>
<proteinExistence type="predicted"/>
<reference evidence="2" key="1">
    <citation type="journal article" date="2015" name="Nature">
        <title>Complex archaea that bridge the gap between prokaryotes and eukaryotes.</title>
        <authorList>
            <person name="Spang A."/>
            <person name="Saw J.H."/>
            <person name="Jorgensen S.L."/>
            <person name="Zaremba-Niedzwiedzka K."/>
            <person name="Martijn J."/>
            <person name="Lind A.E."/>
            <person name="van Eijk R."/>
            <person name="Schleper C."/>
            <person name="Guy L."/>
            <person name="Ettema T.J."/>
        </authorList>
    </citation>
    <scope>NUCLEOTIDE SEQUENCE</scope>
</reference>
<protein>
    <recommendedName>
        <fullName evidence="1">Carbamoyl-phosphate synthase small subunit N-terminal domain-containing protein</fullName>
    </recommendedName>
</protein>
<dbReference type="InterPro" id="IPR036480">
    <property type="entry name" value="CarbP_synth_ssu_N_sf"/>
</dbReference>
<dbReference type="SMART" id="SM01097">
    <property type="entry name" value="CPSase_sm_chain"/>
    <property type="match status" value="1"/>
</dbReference>
<comment type="caution">
    <text evidence="2">The sequence shown here is derived from an EMBL/GenBank/DDBJ whole genome shotgun (WGS) entry which is preliminary data.</text>
</comment>
<evidence type="ECO:0000313" key="2">
    <source>
        <dbReference type="EMBL" id="KKL88853.1"/>
    </source>
</evidence>
<organism evidence="2">
    <name type="scientific">marine sediment metagenome</name>
    <dbReference type="NCBI Taxonomy" id="412755"/>
    <lineage>
        <taxon>unclassified sequences</taxon>
        <taxon>metagenomes</taxon>
        <taxon>ecological metagenomes</taxon>
    </lineage>
</organism>
<dbReference type="EMBL" id="LAZR01020446">
    <property type="protein sequence ID" value="KKL88853.1"/>
    <property type="molecule type" value="Genomic_DNA"/>
</dbReference>
<evidence type="ECO:0000259" key="1">
    <source>
        <dbReference type="SMART" id="SM01097"/>
    </source>
</evidence>
<name>A0A0F9FRR4_9ZZZZ</name>
<dbReference type="SUPFAM" id="SSF52021">
    <property type="entry name" value="Carbamoyl phosphate synthetase, small subunit N-terminal domain"/>
    <property type="match status" value="1"/>
</dbReference>
<accession>A0A0F9FRR4</accession>
<feature type="domain" description="Carbamoyl-phosphate synthase small subunit N-terminal" evidence="1">
    <location>
        <begin position="1"/>
        <end position="126"/>
    </location>
</feature>
<dbReference type="Pfam" id="PF00988">
    <property type="entry name" value="CPSase_sm_chain"/>
    <property type="match status" value="1"/>
</dbReference>
<dbReference type="Gene3D" id="3.50.30.20">
    <property type="entry name" value="Carbamoyl-phosphate synthase small subunit, N-terminal domain"/>
    <property type="match status" value="1"/>
</dbReference>